<dbReference type="Gene3D" id="1.20.1250.20">
    <property type="entry name" value="MFS general substrate transporter like domains"/>
    <property type="match status" value="1"/>
</dbReference>
<evidence type="ECO:0000256" key="2">
    <source>
        <dbReference type="ARBA" id="ARBA00022692"/>
    </source>
</evidence>
<evidence type="ECO:0000313" key="7">
    <source>
        <dbReference type="EMBL" id="OJD14224.1"/>
    </source>
</evidence>
<dbReference type="InterPro" id="IPR036259">
    <property type="entry name" value="MFS_trans_sf"/>
</dbReference>
<dbReference type="InterPro" id="IPR020846">
    <property type="entry name" value="MFS_dom"/>
</dbReference>
<feature type="transmembrane region" description="Helical" evidence="5">
    <location>
        <begin position="502"/>
        <end position="518"/>
    </location>
</feature>
<dbReference type="OrthoDB" id="2585655at2759"/>
<dbReference type="EMBL" id="LGRN01000234">
    <property type="protein sequence ID" value="OJD14224.1"/>
    <property type="molecule type" value="Genomic_DNA"/>
</dbReference>
<evidence type="ECO:0000256" key="1">
    <source>
        <dbReference type="ARBA" id="ARBA00004141"/>
    </source>
</evidence>
<feature type="domain" description="Major facilitator superfamily (MFS) profile" evidence="6">
    <location>
        <begin position="62"/>
        <end position="497"/>
    </location>
</feature>
<feature type="transmembrane region" description="Helical" evidence="5">
    <location>
        <begin position="345"/>
        <end position="369"/>
    </location>
</feature>
<dbReference type="PANTHER" id="PTHR23502">
    <property type="entry name" value="MAJOR FACILITATOR SUPERFAMILY"/>
    <property type="match status" value="1"/>
</dbReference>
<organism evidence="7 8">
    <name type="scientific">Emergomyces pasteurianus Ep9510</name>
    <dbReference type="NCBI Taxonomy" id="1447872"/>
    <lineage>
        <taxon>Eukaryota</taxon>
        <taxon>Fungi</taxon>
        <taxon>Dikarya</taxon>
        <taxon>Ascomycota</taxon>
        <taxon>Pezizomycotina</taxon>
        <taxon>Eurotiomycetes</taxon>
        <taxon>Eurotiomycetidae</taxon>
        <taxon>Onygenales</taxon>
        <taxon>Ajellomycetaceae</taxon>
        <taxon>Emergomyces</taxon>
    </lineage>
</organism>
<feature type="transmembrane region" description="Helical" evidence="5">
    <location>
        <begin position="191"/>
        <end position="213"/>
    </location>
</feature>
<sequence length="544" mass="59718">MAWGVLDENELAEVPGTSLLNEQNTNEQDAQYINMKTKDGVILVPQPSDNINDPYNWSNFKKNLLIWTLAVTSGVSASLGPIVAPGLVVASERYKVSLDRVSTSLIGVLILSTGAGTFFTAAAATVWGKRPVFVISTVILLLTCVWGYFATSFQSLWIMRIVQGVSAAPLETLVTSTVADIFFVHQRGQKLAIWGIAVTCGVLLSQVVAGYIIQNLGLLTPFGIEALVFCMLLPAIFFFVPETADLLSKQGRVNEKLNTSHSGINASKRPYRKELKVFNGRISDKSFWALVVKPLPLALFPAVVFSTFIYGSFLTWLVVFSILSTNVFTRPQYGLTPSQIGLTNLPLLGVCLLGTPLAGALADWLVCFMARRNNGIYEPEFRLLLMIPATILSTTGFLGYGLSIDRGAPLAVPLTFMALHSLSVPFATSASFTYVIDCHPKDANQAFVTINFVKAVFTFIASMFVNGWFSTRGPRLVFTWITILNFAFSVMTIPMYVYGKRFRGIVCIFLSILALYAGQEETFFKQVFADMTTSLHSRLPGVPF</sequence>
<keyword evidence="3 5" id="KW-1133">Transmembrane helix</keyword>
<name>A0A1J9PCE8_9EURO</name>
<dbReference type="SUPFAM" id="SSF103473">
    <property type="entry name" value="MFS general substrate transporter"/>
    <property type="match status" value="1"/>
</dbReference>
<feature type="transmembrane region" description="Helical" evidence="5">
    <location>
        <begin position="64"/>
        <end position="89"/>
    </location>
</feature>
<evidence type="ECO:0000313" key="8">
    <source>
        <dbReference type="Proteomes" id="UP000182235"/>
    </source>
</evidence>
<evidence type="ECO:0000256" key="4">
    <source>
        <dbReference type="ARBA" id="ARBA00023136"/>
    </source>
</evidence>
<comment type="caution">
    <text evidence="7">The sequence shown here is derived from an EMBL/GenBank/DDBJ whole genome shotgun (WGS) entry which is preliminary data.</text>
</comment>
<keyword evidence="2 5" id="KW-0812">Transmembrane</keyword>
<keyword evidence="8" id="KW-1185">Reference proteome</keyword>
<feature type="transmembrane region" description="Helical" evidence="5">
    <location>
        <begin position="381"/>
        <end position="402"/>
    </location>
</feature>
<keyword evidence="4 5" id="KW-0472">Membrane</keyword>
<protein>
    <recommendedName>
        <fullName evidence="6">Major facilitator superfamily (MFS) profile domain-containing protein</fullName>
    </recommendedName>
</protein>
<dbReference type="GO" id="GO:0005886">
    <property type="term" value="C:plasma membrane"/>
    <property type="evidence" value="ECO:0007669"/>
    <property type="project" value="TreeGrafter"/>
</dbReference>
<dbReference type="InterPro" id="IPR011701">
    <property type="entry name" value="MFS"/>
</dbReference>
<evidence type="ECO:0000259" key="6">
    <source>
        <dbReference type="PROSITE" id="PS50850"/>
    </source>
</evidence>
<dbReference type="PANTHER" id="PTHR23502:SF20">
    <property type="entry name" value="TRANSPORTER, PUTATIVE (AFU_ORTHOLOGUE AFUA_6G13880)-RELATED"/>
    <property type="match status" value="1"/>
</dbReference>
<accession>A0A1J9PCE8</accession>
<dbReference type="Pfam" id="PF07690">
    <property type="entry name" value="MFS_1"/>
    <property type="match status" value="1"/>
</dbReference>
<dbReference type="PROSITE" id="PS50850">
    <property type="entry name" value="MFS"/>
    <property type="match status" value="1"/>
</dbReference>
<reference evidence="7 8" key="1">
    <citation type="submission" date="2015-07" db="EMBL/GenBank/DDBJ databases">
        <title>Emmonsia species relationships and genome sequence.</title>
        <authorList>
            <consortium name="The Broad Institute Genomics Platform"/>
            <person name="Cuomo C.A."/>
            <person name="Munoz J.F."/>
            <person name="Imamovic A."/>
            <person name="Priest M.E."/>
            <person name="Young S."/>
            <person name="Clay O.K."/>
            <person name="McEwen J.G."/>
        </authorList>
    </citation>
    <scope>NUCLEOTIDE SEQUENCE [LARGE SCALE GENOMIC DNA]</scope>
    <source>
        <strain evidence="7 8">UAMH 9510</strain>
    </source>
</reference>
<evidence type="ECO:0000256" key="5">
    <source>
        <dbReference type="SAM" id="Phobius"/>
    </source>
</evidence>
<dbReference type="Proteomes" id="UP000182235">
    <property type="component" value="Unassembled WGS sequence"/>
</dbReference>
<feature type="transmembrane region" description="Helical" evidence="5">
    <location>
        <begin position="447"/>
        <end position="465"/>
    </location>
</feature>
<feature type="transmembrane region" description="Helical" evidence="5">
    <location>
        <begin position="219"/>
        <end position="240"/>
    </location>
</feature>
<feature type="transmembrane region" description="Helical" evidence="5">
    <location>
        <begin position="101"/>
        <end position="126"/>
    </location>
</feature>
<evidence type="ECO:0000256" key="3">
    <source>
        <dbReference type="ARBA" id="ARBA00022989"/>
    </source>
</evidence>
<comment type="subcellular location">
    <subcellularLocation>
        <location evidence="1">Membrane</location>
        <topology evidence="1">Multi-pass membrane protein</topology>
    </subcellularLocation>
</comment>
<dbReference type="STRING" id="1447872.A0A1J9PCE8"/>
<feature type="transmembrane region" description="Helical" evidence="5">
    <location>
        <begin position="132"/>
        <end position="150"/>
    </location>
</feature>
<feature type="transmembrane region" description="Helical" evidence="5">
    <location>
        <begin position="477"/>
        <end position="497"/>
    </location>
</feature>
<feature type="transmembrane region" description="Helical" evidence="5">
    <location>
        <begin position="297"/>
        <end position="325"/>
    </location>
</feature>
<feature type="transmembrane region" description="Helical" evidence="5">
    <location>
        <begin position="414"/>
        <end position="435"/>
    </location>
</feature>
<dbReference type="AlphaFoldDB" id="A0A1J9PCE8"/>
<proteinExistence type="predicted"/>
<gene>
    <name evidence="7" type="ORF">AJ78_05410</name>
</gene>
<dbReference type="GO" id="GO:0022857">
    <property type="term" value="F:transmembrane transporter activity"/>
    <property type="evidence" value="ECO:0007669"/>
    <property type="project" value="InterPro"/>
</dbReference>